<name>A0A9P9KY65_FUSRE</name>
<dbReference type="EMBL" id="JAGMUX010000001">
    <property type="protein sequence ID" value="KAH7270763.1"/>
    <property type="molecule type" value="Genomic_DNA"/>
</dbReference>
<accession>A0A9P9KY65</accession>
<feature type="region of interest" description="Disordered" evidence="1">
    <location>
        <begin position="282"/>
        <end position="302"/>
    </location>
</feature>
<dbReference type="OrthoDB" id="5396104at2759"/>
<dbReference type="GeneID" id="70224845"/>
<feature type="region of interest" description="Disordered" evidence="1">
    <location>
        <begin position="78"/>
        <end position="102"/>
    </location>
</feature>
<gene>
    <name evidence="2" type="ORF">BKA55DRAFT_589135</name>
</gene>
<dbReference type="Proteomes" id="UP000720189">
    <property type="component" value="Unassembled WGS sequence"/>
</dbReference>
<comment type="caution">
    <text evidence="2">The sequence shown here is derived from an EMBL/GenBank/DDBJ whole genome shotgun (WGS) entry which is preliminary data.</text>
</comment>
<feature type="compositionally biased region" description="Polar residues" evidence="1">
    <location>
        <begin position="82"/>
        <end position="92"/>
    </location>
</feature>
<evidence type="ECO:0000313" key="3">
    <source>
        <dbReference type="Proteomes" id="UP000720189"/>
    </source>
</evidence>
<evidence type="ECO:0000313" key="2">
    <source>
        <dbReference type="EMBL" id="KAH7270763.1"/>
    </source>
</evidence>
<sequence length="302" mass="35730">MPSSPRDFHPDVETINSIMDKQPIRMFTRNCIPPKDPPPGTLEPCVWRCPECKQEYRISVTSRCIKCPSYNSKPPYKYISSDDPNGESTTETRQPRRSRKFSKRPSPLVYEYDYEFWAQYNDWKRFRSEYEANPKKWERRIKRNFDGRGSAQRRAKRYKVEVITRTLFTEDRLKRMLKRKHNCELDCDYPRRYPPKTTIGALHPPWYGEGEENAGKLPLCELLPQFDQEITSPEDIDDEDEIFAAYKRDVDAWNSYFRVYLIQSISTAVPCRISYQTRHQGENTTVVHSSRKSNSTGHFVIT</sequence>
<protein>
    <submittedName>
        <fullName evidence="2">Uncharacterized protein</fullName>
    </submittedName>
</protein>
<reference evidence="2" key="1">
    <citation type="journal article" date="2021" name="Nat. Commun.">
        <title>Genetic determinants of endophytism in the Arabidopsis root mycobiome.</title>
        <authorList>
            <person name="Mesny F."/>
            <person name="Miyauchi S."/>
            <person name="Thiergart T."/>
            <person name="Pickel B."/>
            <person name="Atanasova L."/>
            <person name="Karlsson M."/>
            <person name="Huettel B."/>
            <person name="Barry K.W."/>
            <person name="Haridas S."/>
            <person name="Chen C."/>
            <person name="Bauer D."/>
            <person name="Andreopoulos W."/>
            <person name="Pangilinan J."/>
            <person name="LaButti K."/>
            <person name="Riley R."/>
            <person name="Lipzen A."/>
            <person name="Clum A."/>
            <person name="Drula E."/>
            <person name="Henrissat B."/>
            <person name="Kohler A."/>
            <person name="Grigoriev I.V."/>
            <person name="Martin F.M."/>
            <person name="Hacquard S."/>
        </authorList>
    </citation>
    <scope>NUCLEOTIDE SEQUENCE</scope>
    <source>
        <strain evidence="2">MPI-CAGE-AT-0023</strain>
    </source>
</reference>
<dbReference type="RefSeq" id="XP_046057531.1">
    <property type="nucleotide sequence ID" value="XM_046194891.1"/>
</dbReference>
<keyword evidence="3" id="KW-1185">Reference proteome</keyword>
<organism evidence="2 3">
    <name type="scientific">Fusarium redolens</name>
    <dbReference type="NCBI Taxonomy" id="48865"/>
    <lineage>
        <taxon>Eukaryota</taxon>
        <taxon>Fungi</taxon>
        <taxon>Dikarya</taxon>
        <taxon>Ascomycota</taxon>
        <taxon>Pezizomycotina</taxon>
        <taxon>Sordariomycetes</taxon>
        <taxon>Hypocreomycetidae</taxon>
        <taxon>Hypocreales</taxon>
        <taxon>Nectriaceae</taxon>
        <taxon>Fusarium</taxon>
        <taxon>Fusarium redolens species complex</taxon>
    </lineage>
</organism>
<evidence type="ECO:0000256" key="1">
    <source>
        <dbReference type="SAM" id="MobiDB-lite"/>
    </source>
</evidence>
<proteinExistence type="predicted"/>
<dbReference type="AlphaFoldDB" id="A0A9P9KY65"/>